<feature type="transmembrane region" description="Helical" evidence="1">
    <location>
        <begin position="159"/>
        <end position="183"/>
    </location>
</feature>
<evidence type="ECO:0000256" key="1">
    <source>
        <dbReference type="SAM" id="Phobius"/>
    </source>
</evidence>
<feature type="transmembrane region" description="Helical" evidence="1">
    <location>
        <begin position="52"/>
        <end position="70"/>
    </location>
</feature>
<protein>
    <submittedName>
        <fullName evidence="2">Uncharacterized protein</fullName>
    </submittedName>
</protein>
<keyword evidence="1" id="KW-1133">Transmembrane helix</keyword>
<keyword evidence="1" id="KW-0812">Transmembrane</keyword>
<feature type="transmembrane region" description="Helical" evidence="1">
    <location>
        <begin position="349"/>
        <end position="369"/>
    </location>
</feature>
<feature type="transmembrane region" description="Helical" evidence="1">
    <location>
        <begin position="29"/>
        <end position="46"/>
    </location>
</feature>
<dbReference type="AlphaFoldDB" id="A0A3D9L6A5"/>
<feature type="transmembrane region" description="Helical" evidence="1">
    <location>
        <begin position="218"/>
        <end position="236"/>
    </location>
</feature>
<gene>
    <name evidence="2" type="ORF">C7460_103151</name>
</gene>
<evidence type="ECO:0000313" key="3">
    <source>
        <dbReference type="Proteomes" id="UP000256779"/>
    </source>
</evidence>
<comment type="caution">
    <text evidence="2">The sequence shown here is derived from an EMBL/GenBank/DDBJ whole genome shotgun (WGS) entry which is preliminary data.</text>
</comment>
<organism evidence="2 3">
    <name type="scientific">Marinoscillum furvescens DSM 4134</name>
    <dbReference type="NCBI Taxonomy" id="1122208"/>
    <lineage>
        <taxon>Bacteria</taxon>
        <taxon>Pseudomonadati</taxon>
        <taxon>Bacteroidota</taxon>
        <taxon>Cytophagia</taxon>
        <taxon>Cytophagales</taxon>
        <taxon>Reichenbachiellaceae</taxon>
        <taxon>Marinoscillum</taxon>
    </lineage>
</organism>
<feature type="transmembrane region" description="Helical" evidence="1">
    <location>
        <begin position="406"/>
        <end position="425"/>
    </location>
</feature>
<feature type="transmembrane region" description="Helical" evidence="1">
    <location>
        <begin position="6"/>
        <end position="24"/>
    </location>
</feature>
<dbReference type="EMBL" id="QREG01000003">
    <property type="protein sequence ID" value="REE01634.1"/>
    <property type="molecule type" value="Genomic_DNA"/>
</dbReference>
<keyword evidence="3" id="KW-1185">Reference proteome</keyword>
<name>A0A3D9L6A5_MARFU</name>
<feature type="transmembrane region" description="Helical" evidence="1">
    <location>
        <begin position="82"/>
        <end position="109"/>
    </location>
</feature>
<sequence length="435" mass="50024">MQPLVHIIPLLIFLVGFFTTKIYANRNAFLQVLLFTIFYVGIGLVFGSEKSFYNVSLSLLLLLPFYMYLFRFRYLDRDDYEFLFRTVAWLSIVEFFIGLAQLALFQGFQLEFTGNAWDKVIGTTLSQSSHVYSIKMLFQGFLLLLNYQTISRQYTRNINLISIAILASFLGALISSYMIGIIMATIALIFYYSIQFFKSFIHAFVFFKINKRRVRSTFIQVSVFIVISIFGTILFAKVQPGNFKLISIVIERLISVDFSDQYKFQKIFAFEQTYQKVVKKDIGTFMFGLGAGQYSSRAALILTGDYLNPHPSYFPISMSNETRQIIFPLWNDKQQARFRGSVLAMPSSSLLSVIAEFGLIGFIILMYLFRILYSIRNTRSESIIISFVGAIPILTVLLFSQLIMDLWLEFASLTIFLNLIFIMGLSSKNSSQNGY</sequence>
<feature type="transmembrane region" description="Helical" evidence="1">
    <location>
        <begin position="129"/>
        <end position="147"/>
    </location>
</feature>
<keyword evidence="1" id="KW-0472">Membrane</keyword>
<evidence type="ECO:0000313" key="2">
    <source>
        <dbReference type="EMBL" id="REE01634.1"/>
    </source>
</evidence>
<reference evidence="2 3" key="1">
    <citation type="submission" date="2018-07" db="EMBL/GenBank/DDBJ databases">
        <title>Genomic Encyclopedia of Type Strains, Phase IV (KMG-IV): sequencing the most valuable type-strain genomes for metagenomic binning, comparative biology and taxonomic classification.</title>
        <authorList>
            <person name="Goeker M."/>
        </authorList>
    </citation>
    <scope>NUCLEOTIDE SEQUENCE [LARGE SCALE GENOMIC DNA]</scope>
    <source>
        <strain evidence="2 3">DSM 4134</strain>
    </source>
</reference>
<proteinExistence type="predicted"/>
<feature type="transmembrane region" description="Helical" evidence="1">
    <location>
        <begin position="189"/>
        <end position="206"/>
    </location>
</feature>
<feature type="transmembrane region" description="Helical" evidence="1">
    <location>
        <begin position="381"/>
        <end position="400"/>
    </location>
</feature>
<accession>A0A3D9L6A5</accession>
<dbReference type="Proteomes" id="UP000256779">
    <property type="component" value="Unassembled WGS sequence"/>
</dbReference>